<accession>A0A2L0FAD8</accession>
<sequence>MGIGYELVCVDCKRSLEMGKIYWRDESGTPLESTTLDGVFDRVNMRWHKRDDFFGRAIEAFLIQHRNHEIRFVPEGVDELIATGNEIVEPLEADEIIAAQKNVFPDPAQELKEWERNHREPK</sequence>
<dbReference type="OrthoDB" id="9885849at2"/>
<evidence type="ECO:0000313" key="1">
    <source>
        <dbReference type="EMBL" id="AUX48442.1"/>
    </source>
</evidence>
<evidence type="ECO:0000313" key="2">
    <source>
        <dbReference type="Proteomes" id="UP000238348"/>
    </source>
</evidence>
<name>A0A2L0FAD8_SORCE</name>
<dbReference type="Proteomes" id="UP000238348">
    <property type="component" value="Chromosome"/>
</dbReference>
<reference evidence="1 2" key="1">
    <citation type="submission" date="2015-09" db="EMBL/GenBank/DDBJ databases">
        <title>Sorangium comparison.</title>
        <authorList>
            <person name="Zaburannyi N."/>
            <person name="Bunk B."/>
            <person name="Overmann J."/>
            <person name="Mueller R."/>
        </authorList>
    </citation>
    <scope>NUCLEOTIDE SEQUENCE [LARGE SCALE GENOMIC DNA]</scope>
    <source>
        <strain evidence="1 2">So ce26</strain>
    </source>
</reference>
<protein>
    <submittedName>
        <fullName evidence="1">Uncharacterized protein</fullName>
    </submittedName>
</protein>
<gene>
    <name evidence="1" type="ORF">SOCE26_099760</name>
</gene>
<proteinExistence type="predicted"/>
<dbReference type="RefSeq" id="WP_104986301.1">
    <property type="nucleotide sequence ID" value="NZ_CP012673.1"/>
</dbReference>
<organism evidence="1 2">
    <name type="scientific">Sorangium cellulosum</name>
    <name type="common">Polyangium cellulosum</name>
    <dbReference type="NCBI Taxonomy" id="56"/>
    <lineage>
        <taxon>Bacteria</taxon>
        <taxon>Pseudomonadati</taxon>
        <taxon>Myxococcota</taxon>
        <taxon>Polyangia</taxon>
        <taxon>Polyangiales</taxon>
        <taxon>Polyangiaceae</taxon>
        <taxon>Sorangium</taxon>
    </lineage>
</organism>
<dbReference type="EMBL" id="CP012673">
    <property type="protein sequence ID" value="AUX48442.1"/>
    <property type="molecule type" value="Genomic_DNA"/>
</dbReference>
<dbReference type="AlphaFoldDB" id="A0A2L0FAD8"/>